<name>A0ABC8M3D0_ERUVS</name>
<dbReference type="EMBL" id="CAKOAT010848487">
    <property type="protein sequence ID" value="CAH8389674.1"/>
    <property type="molecule type" value="Genomic_DNA"/>
</dbReference>
<gene>
    <name evidence="2" type="ORF">ERUC_LOCUS42157</name>
</gene>
<protein>
    <submittedName>
        <fullName evidence="2">Uncharacterized protein</fullName>
    </submittedName>
</protein>
<evidence type="ECO:0000313" key="3">
    <source>
        <dbReference type="Proteomes" id="UP001642260"/>
    </source>
</evidence>
<accession>A0ABC8M3D0</accession>
<sequence>MRFNDLVGYLLEDFGIDSNRISAKLSYVSLSKVNFGSKDFPPVFIRNDRHVSNLNKLQHNGGLHLCLTLKKGTQILPMIVSNMIQTRDDVLISHVLPIAGNSNPLERETQISPTIASNMTQTRDEVLITHDLPNAGGIQILPLIMPNLTQTRDEMSSNRNSPIAGRSNAFERGTRFLPDTE</sequence>
<evidence type="ECO:0000313" key="2">
    <source>
        <dbReference type="EMBL" id="CAH8389674.1"/>
    </source>
</evidence>
<feature type="region of interest" description="Disordered" evidence="1">
    <location>
        <begin position="153"/>
        <end position="181"/>
    </location>
</feature>
<evidence type="ECO:0000256" key="1">
    <source>
        <dbReference type="SAM" id="MobiDB-lite"/>
    </source>
</evidence>
<reference evidence="2 3" key="1">
    <citation type="submission" date="2022-03" db="EMBL/GenBank/DDBJ databases">
        <authorList>
            <person name="Macdonald S."/>
            <person name="Ahmed S."/>
            <person name="Newling K."/>
        </authorList>
    </citation>
    <scope>NUCLEOTIDE SEQUENCE [LARGE SCALE GENOMIC DNA]</scope>
</reference>
<organism evidence="2 3">
    <name type="scientific">Eruca vesicaria subsp. sativa</name>
    <name type="common">Garden rocket</name>
    <name type="synonym">Eruca sativa</name>
    <dbReference type="NCBI Taxonomy" id="29727"/>
    <lineage>
        <taxon>Eukaryota</taxon>
        <taxon>Viridiplantae</taxon>
        <taxon>Streptophyta</taxon>
        <taxon>Embryophyta</taxon>
        <taxon>Tracheophyta</taxon>
        <taxon>Spermatophyta</taxon>
        <taxon>Magnoliopsida</taxon>
        <taxon>eudicotyledons</taxon>
        <taxon>Gunneridae</taxon>
        <taxon>Pentapetalae</taxon>
        <taxon>rosids</taxon>
        <taxon>malvids</taxon>
        <taxon>Brassicales</taxon>
        <taxon>Brassicaceae</taxon>
        <taxon>Brassiceae</taxon>
        <taxon>Eruca</taxon>
    </lineage>
</organism>
<dbReference type="Proteomes" id="UP001642260">
    <property type="component" value="Unassembled WGS sequence"/>
</dbReference>
<dbReference type="AlphaFoldDB" id="A0ABC8M3D0"/>
<proteinExistence type="predicted"/>
<comment type="caution">
    <text evidence="2">The sequence shown here is derived from an EMBL/GenBank/DDBJ whole genome shotgun (WGS) entry which is preliminary data.</text>
</comment>
<keyword evidence="3" id="KW-1185">Reference proteome</keyword>